<dbReference type="Proteomes" id="UP001195483">
    <property type="component" value="Unassembled WGS sequence"/>
</dbReference>
<dbReference type="EMBL" id="JAEAOA010001601">
    <property type="protein sequence ID" value="KAK3594475.1"/>
    <property type="molecule type" value="Genomic_DNA"/>
</dbReference>
<evidence type="ECO:0000313" key="1">
    <source>
        <dbReference type="EMBL" id="KAK3594475.1"/>
    </source>
</evidence>
<evidence type="ECO:0000313" key="2">
    <source>
        <dbReference type="Proteomes" id="UP001195483"/>
    </source>
</evidence>
<dbReference type="AlphaFoldDB" id="A0AAE0SMW4"/>
<organism evidence="1 2">
    <name type="scientific">Potamilus streckersoni</name>
    <dbReference type="NCBI Taxonomy" id="2493646"/>
    <lineage>
        <taxon>Eukaryota</taxon>
        <taxon>Metazoa</taxon>
        <taxon>Spiralia</taxon>
        <taxon>Lophotrochozoa</taxon>
        <taxon>Mollusca</taxon>
        <taxon>Bivalvia</taxon>
        <taxon>Autobranchia</taxon>
        <taxon>Heteroconchia</taxon>
        <taxon>Palaeoheterodonta</taxon>
        <taxon>Unionida</taxon>
        <taxon>Unionoidea</taxon>
        <taxon>Unionidae</taxon>
        <taxon>Ambleminae</taxon>
        <taxon>Lampsilini</taxon>
        <taxon>Potamilus</taxon>
    </lineage>
</organism>
<gene>
    <name evidence="1" type="ORF">CHS0354_026937</name>
</gene>
<reference evidence="1" key="1">
    <citation type="journal article" date="2021" name="Genome Biol. Evol.">
        <title>A High-Quality Reference Genome for a Parasitic Bivalve with Doubly Uniparental Inheritance (Bivalvia: Unionida).</title>
        <authorList>
            <person name="Smith C.H."/>
        </authorList>
    </citation>
    <scope>NUCLEOTIDE SEQUENCE</scope>
    <source>
        <strain evidence="1">CHS0354</strain>
    </source>
</reference>
<accession>A0AAE0SMW4</accession>
<comment type="caution">
    <text evidence="1">The sequence shown here is derived from an EMBL/GenBank/DDBJ whole genome shotgun (WGS) entry which is preliminary data.</text>
</comment>
<proteinExistence type="predicted"/>
<name>A0AAE0SMW4_9BIVA</name>
<reference evidence="1" key="2">
    <citation type="journal article" date="2021" name="Genome Biol. Evol.">
        <title>Developing a high-quality reference genome for a parasitic bivalve with doubly uniparental inheritance (Bivalvia: Unionida).</title>
        <authorList>
            <person name="Smith C.H."/>
        </authorList>
    </citation>
    <scope>NUCLEOTIDE SEQUENCE</scope>
    <source>
        <strain evidence="1">CHS0354</strain>
        <tissue evidence="1">Mantle</tissue>
    </source>
</reference>
<keyword evidence="2" id="KW-1185">Reference proteome</keyword>
<feature type="non-terminal residue" evidence="1">
    <location>
        <position position="1"/>
    </location>
</feature>
<sequence length="56" mass="6348">MGTVLDEMPLMHRFQQITDKNNHIYHSVSAVPKQETVSLVTKSSVNNFIQIAHPSQ</sequence>
<protein>
    <submittedName>
        <fullName evidence="1">Uncharacterized protein</fullName>
    </submittedName>
</protein>
<reference evidence="1" key="3">
    <citation type="submission" date="2023-05" db="EMBL/GenBank/DDBJ databases">
        <authorList>
            <person name="Smith C.H."/>
        </authorList>
    </citation>
    <scope>NUCLEOTIDE SEQUENCE</scope>
    <source>
        <strain evidence="1">CHS0354</strain>
        <tissue evidence="1">Mantle</tissue>
    </source>
</reference>